<dbReference type="OrthoDB" id="1118972at2"/>
<dbReference type="Proteomes" id="UP000005709">
    <property type="component" value="Unassembled WGS sequence"/>
</dbReference>
<comment type="caution">
    <text evidence="2">The sequence shown here is derived from an EMBL/GenBank/DDBJ whole genome shotgun (WGS) entry which is preliminary data.</text>
</comment>
<evidence type="ECO:0000313" key="3">
    <source>
        <dbReference type="Proteomes" id="UP000005709"/>
    </source>
</evidence>
<dbReference type="Pfam" id="PF04224">
    <property type="entry name" value="DUF417"/>
    <property type="match status" value="2"/>
</dbReference>
<dbReference type="RefSeq" id="WP_005869598.1">
    <property type="nucleotide sequence ID" value="NZ_ACYG01000009.1"/>
</dbReference>
<keyword evidence="1" id="KW-1133">Transmembrane helix</keyword>
<dbReference type="eggNOG" id="COG3059">
    <property type="taxonomic scope" value="Bacteria"/>
</dbReference>
<name>C8PET8_9BACT</name>
<evidence type="ECO:0000313" key="2">
    <source>
        <dbReference type="EMBL" id="EEV18566.1"/>
    </source>
</evidence>
<feature type="transmembrane region" description="Helical" evidence="1">
    <location>
        <begin position="63"/>
        <end position="83"/>
    </location>
</feature>
<keyword evidence="1" id="KW-0472">Membrane</keyword>
<dbReference type="AlphaFoldDB" id="C8PET8"/>
<dbReference type="InterPro" id="IPR007339">
    <property type="entry name" value="RclC-like"/>
</dbReference>
<feature type="transmembrane region" description="Helical" evidence="1">
    <location>
        <begin position="16"/>
        <end position="35"/>
    </location>
</feature>
<sequence>MREIVKKFVAGDADIVFARLSVIIVLAVMGNYKWFEFEVEALKPLFSQTWLSFLPSALGDAGASYFLGVVETVGYLSLIAGFFKPKAGIVGDLIVIAMALTTLSLLPQLGKIDGFIFKDLFLLGLGLVLLKYDLARLCRGEKSCD</sequence>
<dbReference type="STRING" id="824.CGRAC_0402"/>
<gene>
    <name evidence="2" type="ORF">CAMGR0001_2577</name>
</gene>
<keyword evidence="3" id="KW-1185">Reference proteome</keyword>
<keyword evidence="1" id="KW-0812">Transmembrane</keyword>
<dbReference type="EMBL" id="ACYG01000009">
    <property type="protein sequence ID" value="EEV18566.1"/>
    <property type="molecule type" value="Genomic_DNA"/>
</dbReference>
<evidence type="ECO:0008006" key="4">
    <source>
        <dbReference type="Google" id="ProtNLM"/>
    </source>
</evidence>
<evidence type="ECO:0000256" key="1">
    <source>
        <dbReference type="SAM" id="Phobius"/>
    </source>
</evidence>
<feature type="transmembrane region" description="Helical" evidence="1">
    <location>
        <begin position="90"/>
        <end position="109"/>
    </location>
</feature>
<reference evidence="2 3" key="1">
    <citation type="submission" date="2009-07" db="EMBL/GenBank/DDBJ databases">
        <authorList>
            <person name="Madupu R."/>
            <person name="Sebastian Y."/>
            <person name="Durkin A.S."/>
            <person name="Torralba M."/>
            <person name="Methe B."/>
            <person name="Sutton G.G."/>
            <person name="Strausberg R.L."/>
            <person name="Nelson K.E."/>
        </authorList>
    </citation>
    <scope>NUCLEOTIDE SEQUENCE [LARGE SCALE GENOMIC DNA]</scope>
    <source>
        <strain evidence="2 3">RM3268</strain>
    </source>
</reference>
<protein>
    <recommendedName>
        <fullName evidence="4">DUF417 family protein</fullName>
    </recommendedName>
</protein>
<proteinExistence type="predicted"/>
<accession>C8PET8</accession>
<organism evidence="2 3">
    <name type="scientific">Campylobacter gracilis RM3268</name>
    <dbReference type="NCBI Taxonomy" id="553220"/>
    <lineage>
        <taxon>Bacteria</taxon>
        <taxon>Pseudomonadati</taxon>
        <taxon>Campylobacterota</taxon>
        <taxon>Epsilonproteobacteria</taxon>
        <taxon>Campylobacterales</taxon>
        <taxon>Campylobacteraceae</taxon>
        <taxon>Campylobacter</taxon>
    </lineage>
</organism>